<gene>
    <name evidence="2" type="ORF">HHL09_21200</name>
</gene>
<sequence>MTTRRATNLLGLSFLVVALVCLAVFHFLPGEEFEEGRGWRIWLEVWDVIRDPDMENSPEGMIGISCFVGLVGLMLVSPFLFGVLRKSRLAWWLVTIFSGLATMGLWVVLLSVNSPDQIGLSGMVLLAAPACNLIGLLLLRGDDRTPRRPVEEGNP</sequence>
<keyword evidence="1" id="KW-1133">Transmembrane helix</keyword>
<accession>A0A858RLF5</accession>
<keyword evidence="1" id="KW-0812">Transmembrane</keyword>
<dbReference type="Proteomes" id="UP000501812">
    <property type="component" value="Chromosome"/>
</dbReference>
<feature type="transmembrane region" description="Helical" evidence="1">
    <location>
        <begin position="91"/>
        <end position="112"/>
    </location>
</feature>
<dbReference type="AlphaFoldDB" id="A0A858RLF5"/>
<evidence type="ECO:0000256" key="1">
    <source>
        <dbReference type="SAM" id="Phobius"/>
    </source>
</evidence>
<evidence type="ECO:0000313" key="3">
    <source>
        <dbReference type="Proteomes" id="UP000501812"/>
    </source>
</evidence>
<proteinExistence type="predicted"/>
<protein>
    <submittedName>
        <fullName evidence="2">Uncharacterized protein</fullName>
    </submittedName>
</protein>
<name>A0A858RLF5_9BACT</name>
<reference evidence="2 3" key="1">
    <citation type="submission" date="2020-04" db="EMBL/GenBank/DDBJ databases">
        <title>Luteolibacter sp. G-1-1-1 isolated from soil.</title>
        <authorList>
            <person name="Dahal R.H."/>
        </authorList>
    </citation>
    <scope>NUCLEOTIDE SEQUENCE [LARGE SCALE GENOMIC DNA]</scope>
    <source>
        <strain evidence="2 3">G-1-1-1</strain>
    </source>
</reference>
<feature type="transmembrane region" description="Helical" evidence="1">
    <location>
        <begin position="9"/>
        <end position="28"/>
    </location>
</feature>
<dbReference type="EMBL" id="CP051774">
    <property type="protein sequence ID" value="QJE98196.1"/>
    <property type="molecule type" value="Genomic_DNA"/>
</dbReference>
<dbReference type="RefSeq" id="WP_169456655.1">
    <property type="nucleotide sequence ID" value="NZ_CP051774.1"/>
</dbReference>
<feature type="transmembrane region" description="Helical" evidence="1">
    <location>
        <begin position="118"/>
        <end position="139"/>
    </location>
</feature>
<keyword evidence="1" id="KW-0472">Membrane</keyword>
<keyword evidence="3" id="KW-1185">Reference proteome</keyword>
<dbReference type="KEGG" id="luo:HHL09_21200"/>
<feature type="transmembrane region" description="Helical" evidence="1">
    <location>
        <begin position="61"/>
        <end position="84"/>
    </location>
</feature>
<organism evidence="2 3">
    <name type="scientific">Luteolibacter luteus</name>
    <dbReference type="NCBI Taxonomy" id="2728835"/>
    <lineage>
        <taxon>Bacteria</taxon>
        <taxon>Pseudomonadati</taxon>
        <taxon>Verrucomicrobiota</taxon>
        <taxon>Verrucomicrobiia</taxon>
        <taxon>Verrucomicrobiales</taxon>
        <taxon>Verrucomicrobiaceae</taxon>
        <taxon>Luteolibacter</taxon>
    </lineage>
</organism>
<evidence type="ECO:0000313" key="2">
    <source>
        <dbReference type="EMBL" id="QJE98196.1"/>
    </source>
</evidence>